<organism evidence="5 6">
    <name type="scientific">Sphingobium boeckii</name>
    <dbReference type="NCBI Taxonomy" id="1082345"/>
    <lineage>
        <taxon>Bacteria</taxon>
        <taxon>Pseudomonadati</taxon>
        <taxon>Pseudomonadota</taxon>
        <taxon>Alphaproteobacteria</taxon>
        <taxon>Sphingomonadales</taxon>
        <taxon>Sphingomonadaceae</taxon>
        <taxon>Sphingobium</taxon>
    </lineage>
</organism>
<comment type="caution">
    <text evidence="5">The sequence shown here is derived from an EMBL/GenBank/DDBJ whole genome shotgun (WGS) entry which is preliminary data.</text>
</comment>
<evidence type="ECO:0000313" key="6">
    <source>
        <dbReference type="Proteomes" id="UP000549617"/>
    </source>
</evidence>
<dbReference type="InterPro" id="IPR043594">
    <property type="entry name" value="HMGL"/>
</dbReference>
<dbReference type="EC" id="4.1.3.4" evidence="5"/>
<dbReference type="Proteomes" id="UP000549617">
    <property type="component" value="Unassembled WGS sequence"/>
</dbReference>
<dbReference type="SUPFAM" id="SSF51569">
    <property type="entry name" value="Aldolase"/>
    <property type="match status" value="1"/>
</dbReference>
<evidence type="ECO:0000256" key="1">
    <source>
        <dbReference type="ARBA" id="ARBA00009405"/>
    </source>
</evidence>
<evidence type="ECO:0000256" key="3">
    <source>
        <dbReference type="ARBA" id="ARBA00023239"/>
    </source>
</evidence>
<dbReference type="GO" id="GO:0006552">
    <property type="term" value="P:L-leucine catabolic process"/>
    <property type="evidence" value="ECO:0007669"/>
    <property type="project" value="TreeGrafter"/>
</dbReference>
<evidence type="ECO:0000259" key="4">
    <source>
        <dbReference type="PROSITE" id="PS50991"/>
    </source>
</evidence>
<keyword evidence="3 5" id="KW-0456">Lyase</keyword>
<dbReference type="Pfam" id="PF00682">
    <property type="entry name" value="HMGL-like"/>
    <property type="match status" value="1"/>
</dbReference>
<protein>
    <submittedName>
        <fullName evidence="5">Hydroxymethylglutaryl-CoA lyase</fullName>
        <ecNumber evidence="5">4.1.3.4</ecNumber>
    </submittedName>
</protein>
<dbReference type="PANTHER" id="PTHR42738">
    <property type="entry name" value="HYDROXYMETHYLGLUTARYL-COA LYASE"/>
    <property type="match status" value="1"/>
</dbReference>
<dbReference type="GO" id="GO:0004419">
    <property type="term" value="F:hydroxymethylglutaryl-CoA lyase activity"/>
    <property type="evidence" value="ECO:0007669"/>
    <property type="project" value="UniProtKB-EC"/>
</dbReference>
<dbReference type="InterPro" id="IPR013785">
    <property type="entry name" value="Aldolase_TIM"/>
</dbReference>
<dbReference type="InterPro" id="IPR000891">
    <property type="entry name" value="PYR_CT"/>
</dbReference>
<dbReference type="PANTHER" id="PTHR42738:SF7">
    <property type="entry name" value="HYDROXYMETHYLGLUTARYL-COA LYASE"/>
    <property type="match status" value="1"/>
</dbReference>
<name>A0A7W9AL73_9SPHN</name>
<dbReference type="AlphaFoldDB" id="A0A7W9AL73"/>
<dbReference type="PROSITE" id="PS50991">
    <property type="entry name" value="PYR_CT"/>
    <property type="match status" value="1"/>
</dbReference>
<dbReference type="NCBIfam" id="NF004283">
    <property type="entry name" value="PRK05692.1"/>
    <property type="match status" value="1"/>
</dbReference>
<proteinExistence type="inferred from homology"/>
<comment type="similarity">
    <text evidence="1">Belongs to the HMG-CoA lyase family.</text>
</comment>
<dbReference type="EMBL" id="JACIJC010000008">
    <property type="protein sequence ID" value="MBB5687712.1"/>
    <property type="molecule type" value="Genomic_DNA"/>
</dbReference>
<sequence>MRAATVEIVEVSARDGLQNEKLIFSTAQKVALIDRMVLAGVRRIEVASFVRADRVPQMADAEAVIAALNLPDDVITIGLVMNKRGLLRALETKVKQIGAVCVASDSFAQRNQGQTSAESVESAADVVRFAKAEGRSAQVTIGAAFGCPFEGLVDPDHVVRMAKQLAQAGPAEIALADTIGVAVPEQVFNLVARVRQEIGATPVRVHLHNTRNTGIANAWAAVQAGAATLDASVGGIGGCPFAPNATGNIGTEDLLYLLHRSDVSTGVDLDRTIETARWLSQEMQRAVPAQLSRVDPFPSREHAA</sequence>
<gene>
    <name evidence="5" type="ORF">FHS49_003758</name>
</gene>
<accession>A0A7W9AL73</accession>
<feature type="domain" description="Pyruvate carboxyltransferase" evidence="4">
    <location>
        <begin position="6"/>
        <end position="273"/>
    </location>
</feature>
<dbReference type="RefSeq" id="WP_184021865.1">
    <property type="nucleotide sequence ID" value="NZ_JACIJC010000008.1"/>
</dbReference>
<dbReference type="GO" id="GO:0046872">
    <property type="term" value="F:metal ion binding"/>
    <property type="evidence" value="ECO:0007669"/>
    <property type="project" value="UniProtKB-KW"/>
</dbReference>
<dbReference type="Gene3D" id="3.20.20.70">
    <property type="entry name" value="Aldolase class I"/>
    <property type="match status" value="1"/>
</dbReference>
<dbReference type="GO" id="GO:0046951">
    <property type="term" value="P:ketone body biosynthetic process"/>
    <property type="evidence" value="ECO:0007669"/>
    <property type="project" value="TreeGrafter"/>
</dbReference>
<dbReference type="CDD" id="cd07938">
    <property type="entry name" value="DRE_TIM_HMGL"/>
    <property type="match status" value="1"/>
</dbReference>
<keyword evidence="6" id="KW-1185">Reference proteome</keyword>
<evidence type="ECO:0000313" key="5">
    <source>
        <dbReference type="EMBL" id="MBB5687712.1"/>
    </source>
</evidence>
<reference evidence="5 6" key="1">
    <citation type="submission" date="2020-08" db="EMBL/GenBank/DDBJ databases">
        <title>Genomic Encyclopedia of Type Strains, Phase IV (KMG-IV): sequencing the most valuable type-strain genomes for metagenomic binning, comparative biology and taxonomic classification.</title>
        <authorList>
            <person name="Goeker M."/>
        </authorList>
    </citation>
    <scope>NUCLEOTIDE SEQUENCE [LARGE SCALE GENOMIC DNA]</scope>
    <source>
        <strain evidence="5 6">DSM 25079</strain>
    </source>
</reference>
<evidence type="ECO:0000256" key="2">
    <source>
        <dbReference type="ARBA" id="ARBA00022723"/>
    </source>
</evidence>
<keyword evidence="2" id="KW-0479">Metal-binding</keyword>